<dbReference type="RefSeq" id="WP_041239908.1">
    <property type="nucleotide sequence ID" value="NZ_BAABZN010000001.1"/>
</dbReference>
<keyword evidence="1" id="KW-0812">Transmembrane</keyword>
<dbReference type="Proteomes" id="UP000468327">
    <property type="component" value="Unassembled WGS sequence"/>
</dbReference>
<name>A0A1Y4G318_9ACTN</name>
<evidence type="ECO:0000313" key="6">
    <source>
        <dbReference type="Proteomes" id="UP000462865"/>
    </source>
</evidence>
<dbReference type="GeneID" id="97353809"/>
<organism evidence="4 5">
    <name type="scientific">Gordonibacter urolithinfaciens</name>
    <dbReference type="NCBI Taxonomy" id="1335613"/>
    <lineage>
        <taxon>Bacteria</taxon>
        <taxon>Bacillati</taxon>
        <taxon>Actinomycetota</taxon>
        <taxon>Coriobacteriia</taxon>
        <taxon>Eggerthellales</taxon>
        <taxon>Eggerthellaceae</taxon>
        <taxon>Gordonibacter</taxon>
    </lineage>
</organism>
<dbReference type="EMBL" id="QIBW01000005">
    <property type="protein sequence ID" value="ROT90596.1"/>
    <property type="molecule type" value="Genomic_DNA"/>
</dbReference>
<reference evidence="5" key="1">
    <citation type="submission" date="2018-05" db="EMBL/GenBank/DDBJ databases">
        <title>Genome Sequencing of selected type strains of the family Eggerthellaceae.</title>
        <authorList>
            <person name="Danylec N."/>
            <person name="Stoll D.A."/>
            <person name="Doetsch A."/>
            <person name="Huch M."/>
        </authorList>
    </citation>
    <scope>NUCLEOTIDE SEQUENCE [LARGE SCALE GENOMIC DNA]</scope>
    <source>
        <strain evidence="5">DSM 27213</strain>
    </source>
</reference>
<dbReference type="Proteomes" id="UP000462865">
    <property type="component" value="Unassembled WGS sequence"/>
</dbReference>
<reference evidence="4" key="2">
    <citation type="journal article" date="2019" name="Int. J. Syst. Evol. Microbiol.">
        <title>Gordonibacter faecihominis is a later heterotypic synonym of Gordonibacter urolithinfaciens.</title>
        <authorList>
            <person name="Danylec N."/>
            <person name="Stoll D.A."/>
            <person name="Huch M."/>
        </authorList>
    </citation>
    <scope>NUCLEOTIDE SEQUENCE</scope>
    <source>
        <strain evidence="4">DSM 27213</strain>
    </source>
</reference>
<reference evidence="2 6" key="4">
    <citation type="journal article" date="2019" name="Nat. Med.">
        <title>A library of human gut bacterial isolates paired with longitudinal multiomics data enables mechanistic microbiome research.</title>
        <authorList>
            <person name="Poyet M."/>
            <person name="Groussin M."/>
            <person name="Gibbons S.M."/>
            <person name="Avila-Pacheco J."/>
            <person name="Jiang X."/>
            <person name="Kearney S.M."/>
            <person name="Perrotta A.R."/>
            <person name="Berdy B."/>
            <person name="Zhao S."/>
            <person name="Lieberman T.D."/>
            <person name="Swanson P.K."/>
            <person name="Smith M."/>
            <person name="Roesemann S."/>
            <person name="Alexander J.E."/>
            <person name="Rich S.A."/>
            <person name="Livny J."/>
            <person name="Vlamakis H."/>
            <person name="Clish C."/>
            <person name="Bullock K."/>
            <person name="Deik A."/>
            <person name="Scott J."/>
            <person name="Pierce K.A."/>
            <person name="Xavier R.J."/>
            <person name="Alm E.J."/>
        </authorList>
    </citation>
    <scope>NUCLEOTIDE SEQUENCE [LARGE SCALE GENOMIC DNA]</scope>
    <source>
        <strain evidence="2 6">BIOML-A1</strain>
    </source>
</reference>
<keyword evidence="7" id="KW-1185">Reference proteome</keyword>
<evidence type="ECO:0000313" key="2">
    <source>
        <dbReference type="EMBL" id="MSA94729.1"/>
    </source>
</evidence>
<comment type="caution">
    <text evidence="4">The sequence shown here is derived from an EMBL/GenBank/DDBJ whole genome shotgun (WGS) entry which is preliminary data.</text>
</comment>
<dbReference type="EMBL" id="WKZA01000022">
    <property type="protein sequence ID" value="MSA94729.1"/>
    <property type="molecule type" value="Genomic_DNA"/>
</dbReference>
<keyword evidence="1" id="KW-1133">Transmembrane helix</keyword>
<feature type="transmembrane region" description="Helical" evidence="1">
    <location>
        <begin position="96"/>
        <end position="118"/>
    </location>
</feature>
<reference evidence="3 7" key="5">
    <citation type="submission" date="2019-11" db="EMBL/GenBank/DDBJ databases">
        <title>Whole genome shotgun sequencing (WGS) data from Adlercreutzia equolifaciens ResAG-91, Eggerthella lenta MRI-F36, MRI-F37, MRI-F40, ResAG-49, ResAG-88, ResAG-121, ResAG-145, and Gordonibacter sp. ResAG-5, ResAG-26, ResAG-43, ResAG-50, ResAG-59.</title>
        <authorList>
            <person name="Stoll D.A."/>
            <person name="Danylec N."/>
            <person name="Franz C.M.A.P."/>
            <person name="Huch M."/>
        </authorList>
    </citation>
    <scope>NUCLEOTIDE SEQUENCE [LARGE SCALE GENOMIC DNA]</scope>
    <source>
        <strain evidence="3 7">ResAG-59</strain>
    </source>
</reference>
<keyword evidence="1" id="KW-0472">Membrane</keyword>
<protein>
    <submittedName>
        <fullName evidence="4">Uncharacterized protein</fullName>
    </submittedName>
</protein>
<reference evidence="4" key="3">
    <citation type="journal article" date="2019" name="Microbiol. Resour. Announc.">
        <title>Draft Genome Sequences of Type Strains of Gordonibacter faecihominis, Paraeggerthella hongkongensis, Parvibacter caecicola,Slackia equolifaciens, Slackia faecicanis, and Slackia isoflavoniconvertens.</title>
        <authorList>
            <person name="Danylec N."/>
            <person name="Stoll D.A."/>
            <person name="Dotsch A."/>
            <person name="Huch M."/>
        </authorList>
    </citation>
    <scope>NUCLEOTIDE SEQUENCE</scope>
    <source>
        <strain evidence="4">DSM 27213</strain>
    </source>
</reference>
<evidence type="ECO:0000313" key="3">
    <source>
        <dbReference type="EMBL" id="MVN16182.1"/>
    </source>
</evidence>
<proteinExistence type="predicted"/>
<accession>A0A1Y4G318</accession>
<dbReference type="EMBL" id="WPOC01000025">
    <property type="protein sequence ID" value="MVN16182.1"/>
    <property type="molecule type" value="Genomic_DNA"/>
</dbReference>
<evidence type="ECO:0000313" key="7">
    <source>
        <dbReference type="Proteomes" id="UP000468327"/>
    </source>
</evidence>
<evidence type="ECO:0000313" key="4">
    <source>
        <dbReference type="EMBL" id="ROT90596.1"/>
    </source>
</evidence>
<evidence type="ECO:0000256" key="1">
    <source>
        <dbReference type="SAM" id="Phobius"/>
    </source>
</evidence>
<gene>
    <name evidence="4" type="ORF">DMP12_05505</name>
    <name evidence="2" type="ORF">GKG38_06590</name>
    <name evidence="3" type="ORF">GO738_12685</name>
</gene>
<sequence length="119" mass="13340">MAISLNIPQERELARLIDYERSTCSVEGELVYRCAFPYRPDDELQAELIDAGALAAKAEGKRGTIVVITSDGYSFFLERNRAERERVRREKRDARLIGLSALFAALCVVAGFLLGRFLA</sequence>
<evidence type="ECO:0000313" key="5">
    <source>
        <dbReference type="Proteomes" id="UP000285258"/>
    </source>
</evidence>
<dbReference type="AlphaFoldDB" id="A0A1Y4G318"/>
<dbReference type="Proteomes" id="UP000285258">
    <property type="component" value="Unassembled WGS sequence"/>
</dbReference>